<sequence length="760" mass="83689">MEWLGLQFVAEQPESGQVILNCTHNPLLVLVAYLVACAASFATLDMAERVVHAEEPGSQRLWRWIGATCLAGGIWAMHFISMLAFQAPIDIQYDLPVTLFSLVIALLASWLAMHTLSHPQPSLLQYLKTAIVIGLGIAGMHYVGMAAIESAATAYYEPTLFVSSIVIAIGASFAALWVAGYLREGSGLHIQMLKYLAAVILGAGILSMHFTGMAALQLVLPEGQLPTLASQTGHLQLGLTVALITLLILGSAISAALADKKLQNKEHDLRRVNALLSQLDQARMSLQHVANYDALTNLINRRGFNQIFAEKLSQKSSEGGMLAVMFLDIDHFKRINDSLGHDAGDELLKVIAQHIKGSVRSHEDVVARFGGDEFCILIGLRDREEARNLAQRIMLKMKEPIELAGRRMVMTTSIGISLFPEDGSTCDELLKHADLALYQSKGAGRNGVHFFDSNLKNRASLELQLEEELRHALRQENGLLLYYQPIFELKTGKVTKLEALIRWQHPVHGLLTPDRFIAIAENNGLIAELDNWVLRKACEDLGELSRHGCEELKIAWNCSPLNLAREELANEIEHALRSAGVAPERLELEVTENALMGNIANTLVLLRQIRALGVSLSIDDFGTGYSSLAYLKRLPLNTLKVDRSFILDIPKATADMEIVQAIIVMAHTLHLQVVTEGVESLEQYEFLERSGCDFIQGYLLSRPVPLAELRPVLEEINQRKHAHTLNPLSLARGTFAPVSLDPSAKSLVPHAGASVVRPIR</sequence>
<comment type="catalytic activity">
    <reaction evidence="5">
        <text>3',3'-c-di-GMP + H2O = 5'-phosphoguanylyl(3'-&gt;5')guanosine + H(+)</text>
        <dbReference type="Rhea" id="RHEA:24902"/>
        <dbReference type="ChEBI" id="CHEBI:15377"/>
        <dbReference type="ChEBI" id="CHEBI:15378"/>
        <dbReference type="ChEBI" id="CHEBI:58754"/>
        <dbReference type="ChEBI" id="CHEBI:58805"/>
        <dbReference type="EC" id="3.1.4.52"/>
    </reaction>
    <physiologicalReaction direction="left-to-right" evidence="5">
        <dbReference type="Rhea" id="RHEA:24903"/>
    </physiologicalReaction>
</comment>
<dbReference type="GO" id="GO:0071111">
    <property type="term" value="F:cyclic-guanylate-specific phosphodiesterase activity"/>
    <property type="evidence" value="ECO:0007669"/>
    <property type="project" value="UniProtKB-EC"/>
</dbReference>
<dbReference type="SMART" id="SM00267">
    <property type="entry name" value="GGDEF"/>
    <property type="match status" value="1"/>
</dbReference>
<dbReference type="AlphaFoldDB" id="A0A3T0JQJ4"/>
<dbReference type="Pfam" id="PF03707">
    <property type="entry name" value="MHYT"/>
    <property type="match status" value="3"/>
</dbReference>
<dbReference type="SUPFAM" id="SSF141868">
    <property type="entry name" value="EAL domain-like"/>
    <property type="match status" value="1"/>
</dbReference>
<dbReference type="InterPro" id="IPR029787">
    <property type="entry name" value="Nucleotide_cyclase"/>
</dbReference>
<feature type="transmembrane region" description="Helical" evidence="6">
    <location>
        <begin position="160"/>
        <end position="183"/>
    </location>
</feature>
<evidence type="ECO:0000256" key="2">
    <source>
        <dbReference type="ARBA" id="ARBA00004533"/>
    </source>
</evidence>
<comment type="subcellular location">
    <subcellularLocation>
        <location evidence="2">Cell inner membrane</location>
    </subcellularLocation>
</comment>
<evidence type="ECO:0000256" key="6">
    <source>
        <dbReference type="PROSITE-ProRule" id="PRU00244"/>
    </source>
</evidence>
<dbReference type="Gene3D" id="3.20.20.450">
    <property type="entry name" value="EAL domain"/>
    <property type="match status" value="1"/>
</dbReference>
<feature type="transmembrane region" description="Helical" evidence="6">
    <location>
        <begin position="64"/>
        <end position="85"/>
    </location>
</feature>
<evidence type="ECO:0000256" key="5">
    <source>
        <dbReference type="ARBA" id="ARBA00051114"/>
    </source>
</evidence>
<dbReference type="InterPro" id="IPR005330">
    <property type="entry name" value="MHYT_dom"/>
</dbReference>
<gene>
    <name evidence="10" type="ORF">CT157_06705</name>
</gene>
<feature type="transmembrane region" description="Helical" evidence="6">
    <location>
        <begin position="236"/>
        <end position="258"/>
    </location>
</feature>
<dbReference type="InterPro" id="IPR043128">
    <property type="entry name" value="Rev_trsase/Diguanyl_cyclase"/>
</dbReference>
<feature type="domain" description="MHYT" evidence="9">
    <location>
        <begin position="24"/>
        <end position="219"/>
    </location>
</feature>
<proteinExistence type="predicted"/>
<evidence type="ECO:0000259" key="7">
    <source>
        <dbReference type="PROSITE" id="PS50883"/>
    </source>
</evidence>
<protein>
    <recommendedName>
        <fullName evidence="3">cyclic-guanylate-specific phosphodiesterase</fullName>
        <ecNumber evidence="3">3.1.4.52</ecNumber>
    </recommendedName>
</protein>
<dbReference type="PANTHER" id="PTHR44757">
    <property type="entry name" value="DIGUANYLATE CYCLASE DGCP"/>
    <property type="match status" value="1"/>
</dbReference>
<keyword evidence="6" id="KW-0472">Membrane</keyword>
<evidence type="ECO:0000259" key="9">
    <source>
        <dbReference type="PROSITE" id="PS50924"/>
    </source>
</evidence>
<dbReference type="InterPro" id="IPR052155">
    <property type="entry name" value="Biofilm_reg_signaling"/>
</dbReference>
<dbReference type="Pfam" id="PF00563">
    <property type="entry name" value="EAL"/>
    <property type="match status" value="1"/>
</dbReference>
<dbReference type="SMART" id="SM00052">
    <property type="entry name" value="EAL"/>
    <property type="match status" value="1"/>
</dbReference>
<dbReference type="InterPro" id="IPR000160">
    <property type="entry name" value="GGDEF_dom"/>
</dbReference>
<evidence type="ECO:0000256" key="4">
    <source>
        <dbReference type="ARBA" id="ARBA00022636"/>
    </source>
</evidence>
<feature type="domain" description="EAL" evidence="7">
    <location>
        <begin position="462"/>
        <end position="717"/>
    </location>
</feature>
<dbReference type="PANTHER" id="PTHR44757:SF2">
    <property type="entry name" value="BIOFILM ARCHITECTURE MAINTENANCE PROTEIN MBAA"/>
    <property type="match status" value="1"/>
</dbReference>
<feature type="transmembrane region" description="Helical" evidence="6">
    <location>
        <begin position="97"/>
        <end position="117"/>
    </location>
</feature>
<dbReference type="GO" id="GO:0071732">
    <property type="term" value="P:cellular response to nitric oxide"/>
    <property type="evidence" value="ECO:0007669"/>
    <property type="project" value="UniProtKB-ARBA"/>
</dbReference>
<dbReference type="SUPFAM" id="SSF55073">
    <property type="entry name" value="Nucleotide cyclase"/>
    <property type="match status" value="1"/>
</dbReference>
<dbReference type="PROSITE" id="PS50887">
    <property type="entry name" value="GGDEF"/>
    <property type="match status" value="1"/>
</dbReference>
<organism evidence="10 11">
    <name type="scientific">Pseudomonas syringae</name>
    <dbReference type="NCBI Taxonomy" id="317"/>
    <lineage>
        <taxon>Bacteria</taxon>
        <taxon>Pseudomonadati</taxon>
        <taxon>Pseudomonadota</taxon>
        <taxon>Gammaproteobacteria</taxon>
        <taxon>Pseudomonadales</taxon>
        <taxon>Pseudomonadaceae</taxon>
        <taxon>Pseudomonas</taxon>
    </lineage>
</organism>
<dbReference type="FunFam" id="3.20.20.450:FF:000001">
    <property type="entry name" value="Cyclic di-GMP phosphodiesterase yahA"/>
    <property type="match status" value="1"/>
</dbReference>
<dbReference type="EC" id="3.1.4.52" evidence="3"/>
<evidence type="ECO:0000256" key="1">
    <source>
        <dbReference type="ARBA" id="ARBA00001946"/>
    </source>
</evidence>
<keyword evidence="6" id="KW-0812">Transmembrane</keyword>
<feature type="transmembrane region" description="Helical" evidence="6">
    <location>
        <begin position="27"/>
        <end position="44"/>
    </location>
</feature>
<evidence type="ECO:0000313" key="11">
    <source>
        <dbReference type="Proteomes" id="UP000282760"/>
    </source>
</evidence>
<dbReference type="PROSITE" id="PS50924">
    <property type="entry name" value="MHYT"/>
    <property type="match status" value="1"/>
</dbReference>
<dbReference type="EMBL" id="CP024646">
    <property type="protein sequence ID" value="AZV25697.1"/>
    <property type="molecule type" value="Genomic_DNA"/>
</dbReference>
<dbReference type="Pfam" id="PF00990">
    <property type="entry name" value="GGDEF"/>
    <property type="match status" value="1"/>
</dbReference>
<dbReference type="InterPro" id="IPR035919">
    <property type="entry name" value="EAL_sf"/>
</dbReference>
<dbReference type="GO" id="GO:0005886">
    <property type="term" value="C:plasma membrane"/>
    <property type="evidence" value="ECO:0007669"/>
    <property type="project" value="UniProtKB-SubCell"/>
</dbReference>
<dbReference type="CDD" id="cd01949">
    <property type="entry name" value="GGDEF"/>
    <property type="match status" value="1"/>
</dbReference>
<dbReference type="InterPro" id="IPR001633">
    <property type="entry name" value="EAL_dom"/>
</dbReference>
<dbReference type="NCBIfam" id="TIGR00254">
    <property type="entry name" value="GGDEF"/>
    <property type="match status" value="1"/>
</dbReference>
<dbReference type="Gene3D" id="3.30.70.270">
    <property type="match status" value="1"/>
</dbReference>
<keyword evidence="6" id="KW-1133">Transmembrane helix</keyword>
<reference evidence="10 11" key="1">
    <citation type="submission" date="2017-11" db="EMBL/GenBank/DDBJ databases">
        <title>Effect of PGPRs.</title>
        <authorList>
            <person name="Oliva R."/>
            <person name="Nong J."/>
            <person name="Roman V."/>
        </authorList>
    </citation>
    <scope>NUCLEOTIDE SEQUENCE [LARGE SCALE GENOMIC DNA]</scope>
    <source>
        <strain evidence="10">Inb918</strain>
    </source>
</reference>
<feature type="domain" description="GGDEF" evidence="8">
    <location>
        <begin position="320"/>
        <end position="453"/>
    </location>
</feature>
<keyword evidence="4" id="KW-0973">c-di-GMP</keyword>
<dbReference type="PROSITE" id="PS50883">
    <property type="entry name" value="EAL"/>
    <property type="match status" value="1"/>
</dbReference>
<feature type="transmembrane region" description="Helical" evidence="6">
    <location>
        <begin position="195"/>
        <end position="216"/>
    </location>
</feature>
<comment type="cofactor">
    <cofactor evidence="1">
        <name>Mg(2+)</name>
        <dbReference type="ChEBI" id="CHEBI:18420"/>
    </cofactor>
</comment>
<evidence type="ECO:0000313" key="10">
    <source>
        <dbReference type="EMBL" id="AZV25697.1"/>
    </source>
</evidence>
<accession>A0A3T0JQJ4</accession>
<evidence type="ECO:0000259" key="8">
    <source>
        <dbReference type="PROSITE" id="PS50887"/>
    </source>
</evidence>
<dbReference type="CDD" id="cd01948">
    <property type="entry name" value="EAL"/>
    <property type="match status" value="1"/>
</dbReference>
<dbReference type="Proteomes" id="UP000282760">
    <property type="component" value="Chromosome"/>
</dbReference>
<dbReference type="FunFam" id="3.30.70.270:FF:000001">
    <property type="entry name" value="Diguanylate cyclase domain protein"/>
    <property type="match status" value="1"/>
</dbReference>
<feature type="transmembrane region" description="Helical" evidence="6">
    <location>
        <begin position="129"/>
        <end position="148"/>
    </location>
</feature>
<name>A0A3T0JQJ4_PSESX</name>
<evidence type="ECO:0000256" key="3">
    <source>
        <dbReference type="ARBA" id="ARBA00012282"/>
    </source>
</evidence>